<evidence type="ECO:0000313" key="2">
    <source>
        <dbReference type="EMBL" id="TFV43810.1"/>
    </source>
</evidence>
<dbReference type="InterPro" id="IPR029063">
    <property type="entry name" value="SAM-dependent_MTases_sf"/>
</dbReference>
<organism evidence="2 3">
    <name type="scientific">Bradyrhizobium niftali</name>
    <dbReference type="NCBI Taxonomy" id="2560055"/>
    <lineage>
        <taxon>Bacteria</taxon>
        <taxon>Pseudomonadati</taxon>
        <taxon>Pseudomonadota</taxon>
        <taxon>Alphaproteobacteria</taxon>
        <taxon>Hyphomicrobiales</taxon>
        <taxon>Nitrobacteraceae</taxon>
        <taxon>Bradyrhizobium</taxon>
    </lineage>
</organism>
<dbReference type="GO" id="GO:0032259">
    <property type="term" value="P:methylation"/>
    <property type="evidence" value="ECO:0007669"/>
    <property type="project" value="UniProtKB-KW"/>
</dbReference>
<sequence length="487" mass="52778">MDRGGRDMMGELSLRMTDGTHIVVPATLGAITTYVILEQESWFEKETAFLASWLKPGMTVLDIGANLGVYSLPMARLLAPHGQVFAYEPASEPRRLLALSKAKNEATNLHVVAAALSDGEREGQLVLGSSSELNSLQGSGPSENVQITSLDAEQKSRKWGAIDFVKIDAEGEEERILAGAQAFFSEHSPLVMFEIKAGEKHNDGLPAAFASLGFGIYRLLGGAPVLVPVKIGEPLDPYELNLFAAKPERAAALAGEGFLIETIPVWEPDDTARDWALAQFKAQSFAPIFNALPGGAAAQDPIYRDALAGYAIWRSQEHTWPQRYAALKFACDTLGALCQQQASLSRLSTLARIASDIGNRTMAVNALRFTAEVLKGGKGRILEPFWPASPRFDHLAPGDNVVGWFVAAALERFEQLASFSSCFAPPSVDLDWLAKQPLVATEIERRRVLQRARAGQKVAVPSRLRRAAPDHLNAAAWRAGVVPNTSL</sequence>
<evidence type="ECO:0000313" key="3">
    <source>
        <dbReference type="Proteomes" id="UP000297966"/>
    </source>
</evidence>
<dbReference type="AlphaFoldDB" id="A0A4Y9LJP1"/>
<dbReference type="Gene3D" id="3.40.50.150">
    <property type="entry name" value="Vaccinia Virus protein VP39"/>
    <property type="match status" value="1"/>
</dbReference>
<name>A0A4Y9LJP1_9BRAD</name>
<dbReference type="OrthoDB" id="7272699at2"/>
<keyword evidence="2" id="KW-0489">Methyltransferase</keyword>
<dbReference type="GO" id="GO:0008168">
    <property type="term" value="F:methyltransferase activity"/>
    <property type="evidence" value="ECO:0007669"/>
    <property type="project" value="UniProtKB-KW"/>
</dbReference>
<dbReference type="PANTHER" id="PTHR34203:SF15">
    <property type="entry name" value="SLL1173 PROTEIN"/>
    <property type="match status" value="1"/>
</dbReference>
<gene>
    <name evidence="2" type="ORF">E4K65_30170</name>
</gene>
<dbReference type="Proteomes" id="UP000297966">
    <property type="component" value="Unassembled WGS sequence"/>
</dbReference>
<dbReference type="InterPro" id="IPR052514">
    <property type="entry name" value="SAM-dependent_MTase"/>
</dbReference>
<keyword evidence="3" id="KW-1185">Reference proteome</keyword>
<dbReference type="SUPFAM" id="SSF53335">
    <property type="entry name" value="S-adenosyl-L-methionine-dependent methyltransferases"/>
    <property type="match status" value="1"/>
</dbReference>
<reference evidence="2 3" key="1">
    <citation type="submission" date="2019-03" db="EMBL/GenBank/DDBJ databases">
        <title>Bradyrhizobium diversity isolated from nodules of Chamaecrista fasciculata.</title>
        <authorList>
            <person name="Klepa M.S."/>
            <person name="Urquiaga M.O."/>
            <person name="Hungria M."/>
            <person name="Delamuta J.R."/>
        </authorList>
    </citation>
    <scope>NUCLEOTIDE SEQUENCE [LARGE SCALE GENOMIC DNA]</scope>
    <source>
        <strain evidence="2 3">CNPSo 3448</strain>
    </source>
</reference>
<protein>
    <submittedName>
        <fullName evidence="2">FkbM family methyltransferase</fullName>
    </submittedName>
</protein>
<dbReference type="PANTHER" id="PTHR34203">
    <property type="entry name" value="METHYLTRANSFERASE, FKBM FAMILY PROTEIN"/>
    <property type="match status" value="1"/>
</dbReference>
<accession>A0A4Y9LJP1</accession>
<keyword evidence="2" id="KW-0808">Transferase</keyword>
<dbReference type="NCBIfam" id="TIGR01444">
    <property type="entry name" value="fkbM_fam"/>
    <property type="match status" value="1"/>
</dbReference>
<evidence type="ECO:0000259" key="1">
    <source>
        <dbReference type="Pfam" id="PF05050"/>
    </source>
</evidence>
<proteinExistence type="predicted"/>
<dbReference type="Pfam" id="PF05050">
    <property type="entry name" value="Methyltransf_21"/>
    <property type="match status" value="1"/>
</dbReference>
<feature type="domain" description="Methyltransferase FkbM" evidence="1">
    <location>
        <begin position="62"/>
        <end position="199"/>
    </location>
</feature>
<dbReference type="EMBL" id="SPQT01000021">
    <property type="protein sequence ID" value="TFV43810.1"/>
    <property type="molecule type" value="Genomic_DNA"/>
</dbReference>
<comment type="caution">
    <text evidence="2">The sequence shown here is derived from an EMBL/GenBank/DDBJ whole genome shotgun (WGS) entry which is preliminary data.</text>
</comment>
<dbReference type="InterPro" id="IPR006342">
    <property type="entry name" value="FkbM_mtfrase"/>
</dbReference>